<dbReference type="AlphaFoldDB" id="A0A8T1R3K7"/>
<evidence type="ECO:0000259" key="2">
    <source>
        <dbReference type="Pfam" id="PF03732"/>
    </source>
</evidence>
<dbReference type="InterPro" id="IPR005162">
    <property type="entry name" value="Retrotrans_gag_dom"/>
</dbReference>
<dbReference type="PANTHER" id="PTHR15503:SF45">
    <property type="entry name" value="RNA-DIRECTED DNA POLYMERASE HOMOLOG"/>
    <property type="match status" value="1"/>
</dbReference>
<comment type="caution">
    <text evidence="3">The sequence shown here is derived from an EMBL/GenBank/DDBJ whole genome shotgun (WGS) entry which is preliminary data.</text>
</comment>
<dbReference type="EMBL" id="CM031811">
    <property type="protein sequence ID" value="KAG6661496.1"/>
    <property type="molecule type" value="Genomic_DNA"/>
</dbReference>
<dbReference type="Pfam" id="PF03732">
    <property type="entry name" value="Retrotrans_gag"/>
    <property type="match status" value="1"/>
</dbReference>
<feature type="region of interest" description="Disordered" evidence="1">
    <location>
        <begin position="278"/>
        <end position="309"/>
    </location>
</feature>
<organism evidence="3 4">
    <name type="scientific">Carya illinoinensis</name>
    <name type="common">Pecan</name>
    <dbReference type="NCBI Taxonomy" id="32201"/>
    <lineage>
        <taxon>Eukaryota</taxon>
        <taxon>Viridiplantae</taxon>
        <taxon>Streptophyta</taxon>
        <taxon>Embryophyta</taxon>
        <taxon>Tracheophyta</taxon>
        <taxon>Spermatophyta</taxon>
        <taxon>Magnoliopsida</taxon>
        <taxon>eudicotyledons</taxon>
        <taxon>Gunneridae</taxon>
        <taxon>Pentapetalae</taxon>
        <taxon>rosids</taxon>
        <taxon>fabids</taxon>
        <taxon>Fagales</taxon>
        <taxon>Juglandaceae</taxon>
        <taxon>Carya</taxon>
    </lineage>
</organism>
<feature type="domain" description="Retrotransposon gag" evidence="2">
    <location>
        <begin position="149"/>
        <end position="249"/>
    </location>
</feature>
<feature type="compositionally biased region" description="Pro residues" evidence="1">
    <location>
        <begin position="46"/>
        <end position="70"/>
    </location>
</feature>
<keyword evidence="4" id="KW-1185">Reference proteome</keyword>
<sequence length="392" mass="44360">MGRPGRPRKNTQEPQDNTSRDDSIAEAIRQMTEFMQQNIRPQQTGPWPPQGGPWPPQGGPCPPPGGPCPPQGVYWPQPGGPWPYQGGPWMYPGGSSSMVQAGCTYERFLAHRTPHFTGNEDPIQAGRWIRDLEKTFEVCGCTEAQQVLYASYLLQGIASDWWDTRRVMLEAELGSFAAVTWQRFKKEFNDRFFPASVRKQKAREFSNLIQGGATVEQYARRFIELEQFTPHLVATEELRAERFQEGLRPDIRRLVVSHRISTFQELVDVATLIERENNLGMGSPPGQKRRSFSGEGSSSGSPRSLYSGPGLDRKHPQVFAWEDVYLYVEFAIELMRASALLVELDVLLVASRATFPENVQEWFKGTVEVGAVEEPTRDNQFKPGFMLSHPER</sequence>
<dbReference type="InterPro" id="IPR032567">
    <property type="entry name" value="RTL1-rel"/>
</dbReference>
<evidence type="ECO:0000313" key="3">
    <source>
        <dbReference type="EMBL" id="KAG6661496.1"/>
    </source>
</evidence>
<reference evidence="3" key="1">
    <citation type="submission" date="2020-12" db="EMBL/GenBank/DDBJ databases">
        <title>WGS assembly of Carya illinoinensis cv. Pawnee.</title>
        <authorList>
            <person name="Platts A."/>
            <person name="Shu S."/>
            <person name="Wright S."/>
            <person name="Barry K."/>
            <person name="Edger P."/>
            <person name="Pires J.C."/>
            <person name="Schmutz J."/>
        </authorList>
    </citation>
    <scope>NUCLEOTIDE SEQUENCE</scope>
    <source>
        <tissue evidence="3">Leaf</tissue>
    </source>
</reference>
<feature type="region of interest" description="Disordered" evidence="1">
    <location>
        <begin position="1"/>
        <end position="74"/>
    </location>
</feature>
<protein>
    <recommendedName>
        <fullName evidence="2">Retrotransposon gag domain-containing protein</fullName>
    </recommendedName>
</protein>
<feature type="compositionally biased region" description="Low complexity" evidence="1">
    <location>
        <begin position="293"/>
        <end position="309"/>
    </location>
</feature>
<evidence type="ECO:0000256" key="1">
    <source>
        <dbReference type="SAM" id="MobiDB-lite"/>
    </source>
</evidence>
<dbReference type="Proteomes" id="UP000811609">
    <property type="component" value="Chromosome 3"/>
</dbReference>
<accession>A0A8T1R3K7</accession>
<proteinExistence type="predicted"/>
<name>A0A8T1R3K7_CARIL</name>
<dbReference type="PANTHER" id="PTHR15503">
    <property type="entry name" value="LDOC1 RELATED"/>
    <property type="match status" value="1"/>
</dbReference>
<gene>
    <name evidence="3" type="ORF">CIPAW_03G177700</name>
</gene>
<evidence type="ECO:0000313" key="4">
    <source>
        <dbReference type="Proteomes" id="UP000811609"/>
    </source>
</evidence>